<dbReference type="EMBL" id="BAER01000099">
    <property type="protein sequence ID" value="GAC34284.1"/>
    <property type="molecule type" value="Genomic_DNA"/>
</dbReference>
<dbReference type="Proteomes" id="UP000006322">
    <property type="component" value="Unassembled WGS sequence"/>
</dbReference>
<comment type="caution">
    <text evidence="1">The sequence shown here is derived from an EMBL/GenBank/DDBJ whole genome shotgun (WGS) entry which is preliminary data.</text>
</comment>
<sequence length="45" mass="5208">MKLGLVNKTPLWAKKGSRPRAVKQQFEYAYLFGRSVQQLGRQKPC</sequence>
<reference evidence="2" key="1">
    <citation type="journal article" date="2014" name="Environ. Microbiol.">
        <title>Comparative genomics of the marine bacterial genus Glaciecola reveals the high degree of genomic diversity and genomic characteristic for cold adaptation.</title>
        <authorList>
            <person name="Qin Q.L."/>
            <person name="Xie B.B."/>
            <person name="Yu Y."/>
            <person name="Shu Y.L."/>
            <person name="Rong J.C."/>
            <person name="Zhang Y.J."/>
            <person name="Zhao D.L."/>
            <person name="Chen X.L."/>
            <person name="Zhang X.Y."/>
            <person name="Chen B."/>
            <person name="Zhou B.C."/>
            <person name="Zhang Y.Z."/>
        </authorList>
    </citation>
    <scope>NUCLEOTIDE SEQUENCE [LARGE SCALE GENOMIC DNA]</scope>
    <source>
        <strain evidence="2">LMG 21857</strain>
    </source>
</reference>
<evidence type="ECO:0000313" key="1">
    <source>
        <dbReference type="EMBL" id="GAC34284.1"/>
    </source>
</evidence>
<name>K6YNM9_9ALTE</name>
<keyword evidence="2" id="KW-1185">Reference proteome</keyword>
<protein>
    <submittedName>
        <fullName evidence="1">Uncharacterized protein</fullName>
    </submittedName>
</protein>
<proteinExistence type="predicted"/>
<accession>K6YNM9</accession>
<dbReference type="AlphaFoldDB" id="K6YNM9"/>
<dbReference type="STRING" id="1129793.GPLA_3395"/>
<gene>
    <name evidence="1" type="ORF">GPLA_3395</name>
</gene>
<organism evidence="1 2">
    <name type="scientific">Paraglaciecola polaris LMG 21857</name>
    <dbReference type="NCBI Taxonomy" id="1129793"/>
    <lineage>
        <taxon>Bacteria</taxon>
        <taxon>Pseudomonadati</taxon>
        <taxon>Pseudomonadota</taxon>
        <taxon>Gammaproteobacteria</taxon>
        <taxon>Alteromonadales</taxon>
        <taxon>Alteromonadaceae</taxon>
        <taxon>Paraglaciecola</taxon>
    </lineage>
</organism>
<evidence type="ECO:0000313" key="2">
    <source>
        <dbReference type="Proteomes" id="UP000006322"/>
    </source>
</evidence>